<name>A0A848LUW4_9BACT</name>
<evidence type="ECO:0000313" key="2">
    <source>
        <dbReference type="EMBL" id="NMO21576.1"/>
    </source>
</evidence>
<gene>
    <name evidence="2" type="ORF">HG543_43030</name>
</gene>
<dbReference type="Proteomes" id="UP000518300">
    <property type="component" value="Unassembled WGS sequence"/>
</dbReference>
<organism evidence="2 3">
    <name type="scientific">Pyxidicoccus fallax</name>
    <dbReference type="NCBI Taxonomy" id="394095"/>
    <lineage>
        <taxon>Bacteria</taxon>
        <taxon>Pseudomonadati</taxon>
        <taxon>Myxococcota</taxon>
        <taxon>Myxococcia</taxon>
        <taxon>Myxococcales</taxon>
        <taxon>Cystobacterineae</taxon>
        <taxon>Myxococcaceae</taxon>
        <taxon>Pyxidicoccus</taxon>
    </lineage>
</organism>
<keyword evidence="1" id="KW-0732">Signal</keyword>
<sequence length="116" mass="12201">MYRPSPLARLLPCVLVLAACGPTLEVPDDAVACAKVRCTAGTCFATGGQPLCRCGPWEQVAGLSCVVGYFDAPDDHGGSPGDATWLSAPMDAREGRIDVGQREDMADRDLFALMQG</sequence>
<feature type="chain" id="PRO_5032696313" description="Lipoprotein" evidence="1">
    <location>
        <begin position="19"/>
        <end position="116"/>
    </location>
</feature>
<dbReference type="EMBL" id="JABBJJ010000334">
    <property type="protein sequence ID" value="NMO21576.1"/>
    <property type="molecule type" value="Genomic_DNA"/>
</dbReference>
<dbReference type="PROSITE" id="PS51257">
    <property type="entry name" value="PROKAR_LIPOPROTEIN"/>
    <property type="match status" value="1"/>
</dbReference>
<dbReference type="AlphaFoldDB" id="A0A848LUW4"/>
<feature type="signal peptide" evidence="1">
    <location>
        <begin position="1"/>
        <end position="18"/>
    </location>
</feature>
<evidence type="ECO:0000313" key="3">
    <source>
        <dbReference type="Proteomes" id="UP000518300"/>
    </source>
</evidence>
<proteinExistence type="predicted"/>
<protein>
    <recommendedName>
        <fullName evidence="4">Lipoprotein</fullName>
    </recommendedName>
</protein>
<evidence type="ECO:0000256" key="1">
    <source>
        <dbReference type="SAM" id="SignalP"/>
    </source>
</evidence>
<reference evidence="2 3" key="1">
    <citation type="submission" date="2020-04" db="EMBL/GenBank/DDBJ databases">
        <title>Draft genome of Pyxidicoccus fallax type strain.</title>
        <authorList>
            <person name="Whitworth D.E."/>
        </authorList>
    </citation>
    <scope>NUCLEOTIDE SEQUENCE [LARGE SCALE GENOMIC DNA]</scope>
    <source>
        <strain evidence="2 3">DSM 14698</strain>
    </source>
</reference>
<keyword evidence="3" id="KW-1185">Reference proteome</keyword>
<evidence type="ECO:0008006" key="4">
    <source>
        <dbReference type="Google" id="ProtNLM"/>
    </source>
</evidence>
<dbReference type="RefSeq" id="WP_169350759.1">
    <property type="nucleotide sequence ID" value="NZ_JABBJJ010000334.1"/>
</dbReference>
<accession>A0A848LUW4</accession>
<comment type="caution">
    <text evidence="2">The sequence shown here is derived from an EMBL/GenBank/DDBJ whole genome shotgun (WGS) entry which is preliminary data.</text>
</comment>